<organism evidence="3 4">
    <name type="scientific">Edaphobacter dinghuensis</name>
    <dbReference type="NCBI Taxonomy" id="1560005"/>
    <lineage>
        <taxon>Bacteria</taxon>
        <taxon>Pseudomonadati</taxon>
        <taxon>Acidobacteriota</taxon>
        <taxon>Terriglobia</taxon>
        <taxon>Terriglobales</taxon>
        <taxon>Acidobacteriaceae</taxon>
        <taxon>Edaphobacter</taxon>
    </lineage>
</organism>
<keyword evidence="2" id="KW-0313">Glucose metabolism</keyword>
<reference evidence="3" key="1">
    <citation type="journal article" date="2014" name="Int. J. Syst. Evol. Microbiol.">
        <title>Complete genome sequence of Corynebacterium casei LMG S-19264T (=DSM 44701T), isolated from a smear-ripened cheese.</title>
        <authorList>
            <consortium name="US DOE Joint Genome Institute (JGI-PGF)"/>
            <person name="Walter F."/>
            <person name="Albersmeier A."/>
            <person name="Kalinowski J."/>
            <person name="Ruckert C."/>
        </authorList>
    </citation>
    <scope>NUCLEOTIDE SEQUENCE</scope>
    <source>
        <strain evidence="3">CGMCC 1.12997</strain>
    </source>
</reference>
<dbReference type="Proteomes" id="UP000647241">
    <property type="component" value="Unassembled WGS sequence"/>
</dbReference>
<dbReference type="InterPro" id="IPR019405">
    <property type="entry name" value="Lactonase_7-beta_prop"/>
</dbReference>
<evidence type="ECO:0000313" key="4">
    <source>
        <dbReference type="Proteomes" id="UP000647241"/>
    </source>
</evidence>
<comment type="similarity">
    <text evidence="1">Belongs to the cycloisomerase 2 family.</text>
</comment>
<dbReference type="GO" id="GO:0017057">
    <property type="term" value="F:6-phosphogluconolactonase activity"/>
    <property type="evidence" value="ECO:0007669"/>
    <property type="project" value="TreeGrafter"/>
</dbReference>
<protein>
    <recommendedName>
        <fullName evidence="5">6-phosphogluconolactonase (Cycloisomerase 2 family)</fullName>
    </recommendedName>
</protein>
<dbReference type="PANTHER" id="PTHR30344">
    <property type="entry name" value="6-PHOSPHOGLUCONOLACTONASE-RELATED"/>
    <property type="match status" value="1"/>
</dbReference>
<proteinExistence type="inferred from homology"/>
<accession>A0A917HFU1</accession>
<dbReference type="EMBL" id="BMGT01000002">
    <property type="protein sequence ID" value="GGG77202.1"/>
    <property type="molecule type" value="Genomic_DNA"/>
</dbReference>
<sequence>MLTGCGGFFPPVTPTPPPGSTGNYAYVANTTGTTASGTNSATGTVSGFTVGTGTLTAVPSSPLTLGYQPVAMAVTRNNKFLYVAALGNINVYTINSDGSLSVPSTGTGVAIVNVVSMDVSPDGQWLVALDGNTLVAQIDVFQINATTGALTSVGTGQLAIPSAVINPKMVKIAPNGALIFAALGTGGDVVFNFDTTTGALLTSHSLTVSSQTSDNGLAVDNASAYLYIARSGTGGGVRVFAIDSGGTLNEIAGSPFASGGQAYSVVVDNSGKYVYAANRTNGTIYGYTIGTGGALTAIAGSPYTSGLLVTSLGTDSSGDYLLAAANGGSPDLSMYSYDTTTPGKLDLATSTATGTDPTGAIAVALTH</sequence>
<evidence type="ECO:0000313" key="3">
    <source>
        <dbReference type="EMBL" id="GGG77202.1"/>
    </source>
</evidence>
<dbReference type="Gene3D" id="2.130.10.10">
    <property type="entry name" value="YVTN repeat-like/Quinoprotein amine dehydrogenase"/>
    <property type="match status" value="2"/>
</dbReference>
<gene>
    <name evidence="3" type="ORF">GCM10011585_20320</name>
</gene>
<dbReference type="InterPro" id="IPR015943">
    <property type="entry name" value="WD40/YVTN_repeat-like_dom_sf"/>
</dbReference>
<dbReference type="PANTHER" id="PTHR30344:SF1">
    <property type="entry name" value="6-PHOSPHOGLUCONOLACTONASE"/>
    <property type="match status" value="1"/>
</dbReference>
<comment type="caution">
    <text evidence="3">The sequence shown here is derived from an EMBL/GenBank/DDBJ whole genome shotgun (WGS) entry which is preliminary data.</text>
</comment>
<evidence type="ECO:0008006" key="5">
    <source>
        <dbReference type="Google" id="ProtNLM"/>
    </source>
</evidence>
<evidence type="ECO:0000256" key="1">
    <source>
        <dbReference type="ARBA" id="ARBA00005564"/>
    </source>
</evidence>
<dbReference type="Pfam" id="PF10282">
    <property type="entry name" value="Lactonase"/>
    <property type="match status" value="1"/>
</dbReference>
<dbReference type="GO" id="GO:0006006">
    <property type="term" value="P:glucose metabolic process"/>
    <property type="evidence" value="ECO:0007669"/>
    <property type="project" value="UniProtKB-KW"/>
</dbReference>
<evidence type="ECO:0000256" key="2">
    <source>
        <dbReference type="ARBA" id="ARBA00022526"/>
    </source>
</evidence>
<reference evidence="3" key="2">
    <citation type="submission" date="2020-09" db="EMBL/GenBank/DDBJ databases">
        <authorList>
            <person name="Sun Q."/>
            <person name="Zhou Y."/>
        </authorList>
    </citation>
    <scope>NUCLEOTIDE SEQUENCE</scope>
    <source>
        <strain evidence="3">CGMCC 1.12997</strain>
    </source>
</reference>
<dbReference type="SUPFAM" id="SSF75011">
    <property type="entry name" value="3-carboxy-cis,cis-mucoante lactonizing enzyme"/>
    <property type="match status" value="1"/>
</dbReference>
<keyword evidence="4" id="KW-1185">Reference proteome</keyword>
<dbReference type="InterPro" id="IPR050282">
    <property type="entry name" value="Cycloisomerase_2"/>
</dbReference>
<keyword evidence="2" id="KW-0119">Carbohydrate metabolism</keyword>
<dbReference type="AlphaFoldDB" id="A0A917HFU1"/>
<name>A0A917HFU1_9BACT</name>